<comment type="caution">
    <text evidence="2">The sequence shown here is derived from an EMBL/GenBank/DDBJ whole genome shotgun (WGS) entry which is preliminary data.</text>
</comment>
<gene>
    <name evidence="2" type="ORF">MSPICULIGERA_LOCUS18343</name>
</gene>
<keyword evidence="1" id="KW-0812">Transmembrane</keyword>
<evidence type="ECO:0000256" key="1">
    <source>
        <dbReference type="SAM" id="Phobius"/>
    </source>
</evidence>
<name>A0AA36G941_9BILA</name>
<keyword evidence="1" id="KW-0472">Membrane</keyword>
<reference evidence="2" key="1">
    <citation type="submission" date="2023-06" db="EMBL/GenBank/DDBJ databases">
        <authorList>
            <person name="Delattre M."/>
        </authorList>
    </citation>
    <scope>NUCLEOTIDE SEQUENCE</scope>
    <source>
        <strain evidence="2">AF72</strain>
    </source>
</reference>
<protein>
    <submittedName>
        <fullName evidence="2">Uncharacterized protein</fullName>
    </submittedName>
</protein>
<feature type="transmembrane region" description="Helical" evidence="1">
    <location>
        <begin position="87"/>
        <end position="115"/>
    </location>
</feature>
<sequence length="120" mass="12973">MHALNGTSSTWAVSNSTNATNAAILDDGWVRGDRVLPPRRRQARFTEQQAKDDCFCFMCFCVNGCRGGLLLGECRNLQLGYYGCSCIGVYFTALAVIPAVILAAIAGLLCFNLGLSTTKR</sequence>
<keyword evidence="3" id="KW-1185">Reference proteome</keyword>
<accession>A0AA36G941</accession>
<organism evidence="2 3">
    <name type="scientific">Mesorhabditis spiculigera</name>
    <dbReference type="NCBI Taxonomy" id="96644"/>
    <lineage>
        <taxon>Eukaryota</taxon>
        <taxon>Metazoa</taxon>
        <taxon>Ecdysozoa</taxon>
        <taxon>Nematoda</taxon>
        <taxon>Chromadorea</taxon>
        <taxon>Rhabditida</taxon>
        <taxon>Rhabditina</taxon>
        <taxon>Rhabditomorpha</taxon>
        <taxon>Rhabditoidea</taxon>
        <taxon>Rhabditidae</taxon>
        <taxon>Mesorhabditinae</taxon>
        <taxon>Mesorhabditis</taxon>
    </lineage>
</organism>
<dbReference type="EMBL" id="CATQJA010002659">
    <property type="protein sequence ID" value="CAJ0580141.1"/>
    <property type="molecule type" value="Genomic_DNA"/>
</dbReference>
<feature type="non-terminal residue" evidence="2">
    <location>
        <position position="120"/>
    </location>
</feature>
<evidence type="ECO:0000313" key="3">
    <source>
        <dbReference type="Proteomes" id="UP001177023"/>
    </source>
</evidence>
<dbReference type="Proteomes" id="UP001177023">
    <property type="component" value="Unassembled WGS sequence"/>
</dbReference>
<proteinExistence type="predicted"/>
<dbReference type="AlphaFoldDB" id="A0AA36G941"/>
<keyword evidence="1" id="KW-1133">Transmembrane helix</keyword>
<evidence type="ECO:0000313" key="2">
    <source>
        <dbReference type="EMBL" id="CAJ0580141.1"/>
    </source>
</evidence>